<name>A0A9W4U5N9_9PLEO</name>
<comment type="caution">
    <text evidence="3">The sequence shown here is derived from an EMBL/GenBank/DDBJ whole genome shotgun (WGS) entry which is preliminary data.</text>
</comment>
<reference evidence="3" key="1">
    <citation type="submission" date="2023-01" db="EMBL/GenBank/DDBJ databases">
        <authorList>
            <person name="Van Ghelder C."/>
            <person name="Rancurel C."/>
        </authorList>
    </citation>
    <scope>NUCLEOTIDE SEQUENCE</scope>
    <source>
        <strain evidence="3">CNCM I-4278</strain>
    </source>
</reference>
<dbReference type="EMBL" id="CAOQHR010000002">
    <property type="protein sequence ID" value="CAI6292350.1"/>
    <property type="molecule type" value="Genomic_DNA"/>
</dbReference>
<proteinExistence type="predicted"/>
<organism evidence="3 4">
    <name type="scientific">Periconia digitata</name>
    <dbReference type="NCBI Taxonomy" id="1303443"/>
    <lineage>
        <taxon>Eukaryota</taxon>
        <taxon>Fungi</taxon>
        <taxon>Dikarya</taxon>
        <taxon>Ascomycota</taxon>
        <taxon>Pezizomycotina</taxon>
        <taxon>Dothideomycetes</taxon>
        <taxon>Pleosporomycetidae</taxon>
        <taxon>Pleosporales</taxon>
        <taxon>Massarineae</taxon>
        <taxon>Periconiaceae</taxon>
        <taxon>Periconia</taxon>
    </lineage>
</organism>
<protein>
    <recommendedName>
        <fullName evidence="5">Hydrophobin</fullName>
    </recommendedName>
</protein>
<evidence type="ECO:0000313" key="4">
    <source>
        <dbReference type="Proteomes" id="UP001152607"/>
    </source>
</evidence>
<feature type="signal peptide" evidence="2">
    <location>
        <begin position="1"/>
        <end position="17"/>
    </location>
</feature>
<dbReference type="Proteomes" id="UP001152607">
    <property type="component" value="Unassembled WGS sequence"/>
</dbReference>
<gene>
    <name evidence="3" type="ORF">PDIGIT_LOCUS2506</name>
</gene>
<evidence type="ECO:0000313" key="3">
    <source>
        <dbReference type="EMBL" id="CAI6292350.1"/>
    </source>
</evidence>
<dbReference type="AlphaFoldDB" id="A0A9W4U5N9"/>
<sequence>MLAKSIITCALVTVGSAAVVRRTGTDPTPTDPKPTPESCSTRDDGNTSPKYCPNLGGIGITIPVQLCSIIADVTLGLNVLSCCGEESCLTIDIL</sequence>
<evidence type="ECO:0000256" key="2">
    <source>
        <dbReference type="SAM" id="SignalP"/>
    </source>
</evidence>
<keyword evidence="2" id="KW-0732">Signal</keyword>
<feature type="chain" id="PRO_5040881587" description="Hydrophobin" evidence="2">
    <location>
        <begin position="18"/>
        <end position="94"/>
    </location>
</feature>
<accession>A0A9W4U5N9</accession>
<evidence type="ECO:0008006" key="5">
    <source>
        <dbReference type="Google" id="ProtNLM"/>
    </source>
</evidence>
<keyword evidence="4" id="KW-1185">Reference proteome</keyword>
<evidence type="ECO:0000256" key="1">
    <source>
        <dbReference type="SAM" id="MobiDB-lite"/>
    </source>
</evidence>
<feature type="region of interest" description="Disordered" evidence="1">
    <location>
        <begin position="21"/>
        <end position="47"/>
    </location>
</feature>